<evidence type="ECO:0000313" key="2">
    <source>
        <dbReference type="EMBL" id="QDS76120.1"/>
    </source>
</evidence>
<keyword evidence="3" id="KW-1185">Reference proteome</keyword>
<sequence length="319" mass="33531">MKFLALLSVLPLAAAGVVANAPKEGLVAKSGKPGAVRKVFTLSKTFNLSPGGGAVRGMGNGETISIRGSDLCGDCTVLEGQIHLTNAADGSPVDEKVVYNHHILTNGPRLQFPLKASGMSLAMAGGFVGAGGDNGNSPFMYYSPKQEKKMVTGYQMKPTTSFSTNVVLVNKSQKSQSIKVNYELEYIPGTVGKNVRSALVSASVIPNSNGPSVSNVLTWEEDGEFLYGKGHLHDGGVAMKMWFWHAGESTSAANRAKAYYTCDSAATYEGTSIVSMKSCDPVSVKKGDLVVMESTYSKAKASNAAAGGNMAMFRMIFAA</sequence>
<name>A0A517LKF8_9PEZI</name>
<evidence type="ECO:0000313" key="3">
    <source>
        <dbReference type="Proteomes" id="UP000316270"/>
    </source>
</evidence>
<feature type="chain" id="PRO_5022106379" evidence="1">
    <location>
        <begin position="16"/>
        <end position="319"/>
    </location>
</feature>
<proteinExistence type="predicted"/>
<dbReference type="AlphaFoldDB" id="A0A517LKF8"/>
<organism evidence="2 3">
    <name type="scientific">Venturia effusa</name>
    <dbReference type="NCBI Taxonomy" id="50376"/>
    <lineage>
        <taxon>Eukaryota</taxon>
        <taxon>Fungi</taxon>
        <taxon>Dikarya</taxon>
        <taxon>Ascomycota</taxon>
        <taxon>Pezizomycotina</taxon>
        <taxon>Dothideomycetes</taxon>
        <taxon>Pleosporomycetidae</taxon>
        <taxon>Venturiales</taxon>
        <taxon>Venturiaceae</taxon>
        <taxon>Venturia</taxon>
    </lineage>
</organism>
<dbReference type="InterPro" id="IPR011692">
    <property type="entry name" value="Stress_up-reg_Nod19"/>
</dbReference>
<protein>
    <submittedName>
        <fullName evidence="2">Uncharacterized protein</fullName>
    </submittedName>
</protein>
<feature type="signal peptide" evidence="1">
    <location>
        <begin position="1"/>
        <end position="15"/>
    </location>
</feature>
<evidence type="ECO:0000256" key="1">
    <source>
        <dbReference type="SAM" id="SignalP"/>
    </source>
</evidence>
<keyword evidence="1" id="KW-0732">Signal</keyword>
<reference evidence="2 3" key="1">
    <citation type="submission" date="2019-07" db="EMBL/GenBank/DDBJ databases">
        <title>Finished genome of Venturia effusa.</title>
        <authorList>
            <person name="Young C.A."/>
            <person name="Cox M.P."/>
            <person name="Ganley A.R.D."/>
            <person name="David W.J."/>
        </authorList>
    </citation>
    <scope>NUCLEOTIDE SEQUENCE [LARGE SCALE GENOMIC DNA]</scope>
    <source>
        <strain evidence="3">albino</strain>
    </source>
</reference>
<gene>
    <name evidence="2" type="ORF">FKW77_006816</name>
</gene>
<dbReference type="Pfam" id="PF07712">
    <property type="entry name" value="SURNod19"/>
    <property type="match status" value="1"/>
</dbReference>
<dbReference type="EMBL" id="CP042198">
    <property type="protein sequence ID" value="QDS76120.1"/>
    <property type="molecule type" value="Genomic_DNA"/>
</dbReference>
<accession>A0A517LKF8</accession>
<dbReference type="OrthoDB" id="3909033at2759"/>
<dbReference type="Proteomes" id="UP000316270">
    <property type="component" value="Chromosome 14"/>
</dbReference>